<dbReference type="Proteomes" id="UP000219259">
    <property type="component" value="Unassembled WGS sequence"/>
</dbReference>
<keyword evidence="1" id="KW-1133">Transmembrane helix</keyword>
<dbReference type="RefSeq" id="WP_014225899.1">
    <property type="nucleotide sequence ID" value="NZ_CAJPTF010000023.1"/>
</dbReference>
<dbReference type="EMBL" id="NSLJ01000005">
    <property type="protein sequence ID" value="PDP44566.1"/>
    <property type="molecule type" value="Genomic_DNA"/>
</dbReference>
<keyword evidence="1" id="KW-0812">Transmembrane</keyword>
<protein>
    <submittedName>
        <fullName evidence="2">Uncharacterized protein</fullName>
    </submittedName>
</protein>
<gene>
    <name evidence="2" type="ORF">CLI86_02625</name>
</gene>
<proteinExistence type="predicted"/>
<name>A0A2A6EA89_TANFO</name>
<reference evidence="2 3" key="1">
    <citation type="submission" date="2017-09" db="EMBL/GenBank/DDBJ databases">
        <title>Phase variable restriction modification systems are present in the genome sequences of periodontal pathogens Prevotella intermedia, Tannerella forsythia and Porphyromonas gingivalis.</title>
        <authorList>
            <person name="Haigh R.D."/>
            <person name="Crawford L."/>
            <person name="Ralph J."/>
            <person name="Wanford J."/>
            <person name="Vartoukian S.R."/>
            <person name="Hijazib K."/>
            <person name="Wade W."/>
            <person name="Oggioni M.R."/>
        </authorList>
    </citation>
    <scope>NUCLEOTIDE SEQUENCE [LARGE SCALE GENOMIC DNA]</scope>
    <source>
        <strain evidence="2 3">WW11663</strain>
    </source>
</reference>
<evidence type="ECO:0000313" key="3">
    <source>
        <dbReference type="Proteomes" id="UP000219259"/>
    </source>
</evidence>
<feature type="transmembrane region" description="Helical" evidence="1">
    <location>
        <begin position="46"/>
        <end position="70"/>
    </location>
</feature>
<feature type="transmembrane region" description="Helical" evidence="1">
    <location>
        <begin position="21"/>
        <end position="40"/>
    </location>
</feature>
<evidence type="ECO:0000313" key="2">
    <source>
        <dbReference type="EMBL" id="PDP44566.1"/>
    </source>
</evidence>
<sequence length="75" mass="8422">MSIKYNIFAGGMGKRKIILRILSVLIVLIGLASAVAYFVLRPEKEWMAFYVVCCGGVLIVNLILMMIFVAKNIRK</sequence>
<dbReference type="OrthoDB" id="1098929at2"/>
<organism evidence="2 3">
    <name type="scientific">Tannerella forsythia</name>
    <name type="common">Bacteroides forsythus</name>
    <dbReference type="NCBI Taxonomy" id="28112"/>
    <lineage>
        <taxon>Bacteria</taxon>
        <taxon>Pseudomonadati</taxon>
        <taxon>Bacteroidota</taxon>
        <taxon>Bacteroidia</taxon>
        <taxon>Bacteroidales</taxon>
        <taxon>Tannerellaceae</taxon>
        <taxon>Tannerella</taxon>
    </lineage>
</organism>
<accession>A0A2A6EA89</accession>
<comment type="caution">
    <text evidence="2">The sequence shown here is derived from an EMBL/GenBank/DDBJ whole genome shotgun (WGS) entry which is preliminary data.</text>
</comment>
<dbReference type="GeneID" id="34759595"/>
<dbReference type="AlphaFoldDB" id="A0A2A6EA89"/>
<evidence type="ECO:0000256" key="1">
    <source>
        <dbReference type="SAM" id="Phobius"/>
    </source>
</evidence>
<keyword evidence="1" id="KW-0472">Membrane</keyword>